<keyword evidence="2" id="KW-1185">Reference proteome</keyword>
<gene>
    <name evidence="1" type="ORF">C8N24_0281</name>
</gene>
<organism evidence="1 2">
    <name type="scientific">Solirubrobacter pauli</name>
    <dbReference type="NCBI Taxonomy" id="166793"/>
    <lineage>
        <taxon>Bacteria</taxon>
        <taxon>Bacillati</taxon>
        <taxon>Actinomycetota</taxon>
        <taxon>Thermoleophilia</taxon>
        <taxon>Solirubrobacterales</taxon>
        <taxon>Solirubrobacteraceae</taxon>
        <taxon>Solirubrobacter</taxon>
    </lineage>
</organism>
<dbReference type="AlphaFoldDB" id="A0A660L656"/>
<evidence type="ECO:0000313" key="1">
    <source>
        <dbReference type="EMBL" id="RKQ90477.1"/>
    </source>
</evidence>
<reference evidence="1 2" key="1">
    <citation type="submission" date="2018-10" db="EMBL/GenBank/DDBJ databases">
        <title>Genomic Encyclopedia of Archaeal and Bacterial Type Strains, Phase II (KMG-II): from individual species to whole genera.</title>
        <authorList>
            <person name="Goeker M."/>
        </authorList>
    </citation>
    <scope>NUCLEOTIDE SEQUENCE [LARGE SCALE GENOMIC DNA]</scope>
    <source>
        <strain evidence="1 2">DSM 14954</strain>
    </source>
</reference>
<proteinExistence type="predicted"/>
<accession>A0A660L656</accession>
<sequence>MTETATPTTTSKPATARQRQLLADLSVELGRDIDVPATAKAASAVIAKTIRKHNAQLAETGTKPAPTLRQARLLEELGAERGKTYQLPATRAQASARIKQILAAGTPKPKTDAAPEAELVAA</sequence>
<name>A0A660L656_9ACTN</name>
<dbReference type="RefSeq" id="WP_121247139.1">
    <property type="nucleotide sequence ID" value="NZ_RBIL01000001.1"/>
</dbReference>
<comment type="caution">
    <text evidence="1">The sequence shown here is derived from an EMBL/GenBank/DDBJ whole genome shotgun (WGS) entry which is preliminary data.</text>
</comment>
<evidence type="ECO:0000313" key="2">
    <source>
        <dbReference type="Proteomes" id="UP000278962"/>
    </source>
</evidence>
<dbReference type="Proteomes" id="UP000278962">
    <property type="component" value="Unassembled WGS sequence"/>
</dbReference>
<protein>
    <submittedName>
        <fullName evidence="1">Uncharacterized protein</fullName>
    </submittedName>
</protein>
<dbReference type="EMBL" id="RBIL01000001">
    <property type="protein sequence ID" value="RKQ90477.1"/>
    <property type="molecule type" value="Genomic_DNA"/>
</dbReference>
<dbReference type="OrthoDB" id="5263594at2"/>